<dbReference type="PANTHER" id="PTHR32063">
    <property type="match status" value="1"/>
</dbReference>
<organism evidence="2 3">
    <name type="scientific">Oleispira antarctica</name>
    <dbReference type="NCBI Taxonomy" id="188908"/>
    <lineage>
        <taxon>Bacteria</taxon>
        <taxon>Pseudomonadati</taxon>
        <taxon>Pseudomonadota</taxon>
        <taxon>Gammaproteobacteria</taxon>
        <taxon>Oceanospirillales</taxon>
        <taxon>Oceanospirillaceae</taxon>
        <taxon>Oleispira</taxon>
    </lineage>
</organism>
<name>A0A1Y5HU84_OLEAN</name>
<evidence type="ECO:0000313" key="2">
    <source>
        <dbReference type="EMBL" id="OUS40640.1"/>
    </source>
</evidence>
<reference evidence="3" key="1">
    <citation type="journal article" date="2017" name="Proc. Natl. Acad. Sci. U.S.A.">
        <title>Simulation of Deepwater Horizon oil plume reveals substrate specialization within a complex community of hydrocarbon degraders.</title>
        <authorList>
            <person name="Hu P."/>
            <person name="Dubinsky E.A."/>
            <person name="Probst A.J."/>
            <person name="Wang J."/>
            <person name="Sieber C.M.K."/>
            <person name="Tom L.M."/>
            <person name="Gardinali P."/>
            <person name="Banfield J.F."/>
            <person name="Atlas R.M."/>
            <person name="Andersen G.L."/>
        </authorList>
    </citation>
    <scope>NUCLEOTIDE SEQUENCE [LARGE SCALE GENOMIC DNA]</scope>
</reference>
<dbReference type="Pfam" id="PF00873">
    <property type="entry name" value="ACR_tran"/>
    <property type="match status" value="1"/>
</dbReference>
<feature type="transmembrane region" description="Helical" evidence="1">
    <location>
        <begin position="28"/>
        <end position="46"/>
    </location>
</feature>
<evidence type="ECO:0000313" key="3">
    <source>
        <dbReference type="Proteomes" id="UP000227088"/>
    </source>
</evidence>
<dbReference type="InterPro" id="IPR001036">
    <property type="entry name" value="Acrflvin-R"/>
</dbReference>
<dbReference type="SUPFAM" id="SSF82866">
    <property type="entry name" value="Multidrug efflux transporter AcrB transmembrane domain"/>
    <property type="match status" value="1"/>
</dbReference>
<dbReference type="EMBL" id="MABE01000285">
    <property type="protein sequence ID" value="OUS40640.1"/>
    <property type="molecule type" value="Genomic_DNA"/>
</dbReference>
<dbReference type="GO" id="GO:0005886">
    <property type="term" value="C:plasma membrane"/>
    <property type="evidence" value="ECO:0007669"/>
    <property type="project" value="TreeGrafter"/>
</dbReference>
<feature type="transmembrane region" description="Helical" evidence="1">
    <location>
        <begin position="58"/>
        <end position="80"/>
    </location>
</feature>
<comment type="caution">
    <text evidence="2">The sequence shown here is derived from an EMBL/GenBank/DDBJ whole genome shotgun (WGS) entry which is preliminary data.</text>
</comment>
<keyword evidence="1" id="KW-0812">Transmembrane</keyword>
<proteinExistence type="predicted"/>
<protein>
    <recommendedName>
        <fullName evidence="4">Multidrug transporter AcrB</fullName>
    </recommendedName>
</protein>
<accession>A0A1Y5HU84</accession>
<feature type="non-terminal residue" evidence="2">
    <location>
        <position position="1"/>
    </location>
</feature>
<keyword evidence="1" id="KW-0472">Membrane</keyword>
<dbReference type="GO" id="GO:0042910">
    <property type="term" value="F:xenobiotic transmembrane transporter activity"/>
    <property type="evidence" value="ECO:0007669"/>
    <property type="project" value="TreeGrafter"/>
</dbReference>
<dbReference type="PANTHER" id="PTHR32063:SF16">
    <property type="entry name" value="CATION EFFLUX SYSTEM (ACRB_ACRD_ACRF FAMILY)"/>
    <property type="match status" value="1"/>
</dbReference>
<dbReference type="AlphaFoldDB" id="A0A1Y5HU84"/>
<evidence type="ECO:0000256" key="1">
    <source>
        <dbReference type="SAM" id="Phobius"/>
    </source>
</evidence>
<dbReference type="Gene3D" id="1.20.1640.10">
    <property type="entry name" value="Multidrug efflux transporter AcrB transmembrane domain"/>
    <property type="match status" value="1"/>
</dbReference>
<gene>
    <name evidence="2" type="ORF">A9R00_05000</name>
</gene>
<evidence type="ECO:0008006" key="4">
    <source>
        <dbReference type="Google" id="ProtNLM"/>
    </source>
</evidence>
<dbReference type="Proteomes" id="UP000227088">
    <property type="component" value="Unassembled WGS sequence"/>
</dbReference>
<sequence length="90" mass="9614">LLVDFINQQLAEGLALEKAVIQAAAVRAKPIILTGVAAMTGAFFILDDPIFNGLAISLIFGILVSTLMTLILIPLLFFVLKSRKLSQSAT</sequence>
<keyword evidence="1" id="KW-1133">Transmembrane helix</keyword>